<dbReference type="AlphaFoldDB" id="M7TB08"/>
<keyword evidence="2" id="KW-1185">Reference proteome</keyword>
<dbReference type="EMBL" id="KB706540">
    <property type="protein sequence ID" value="EMR67046.1"/>
    <property type="molecule type" value="Genomic_DNA"/>
</dbReference>
<dbReference type="Proteomes" id="UP000012174">
    <property type="component" value="Unassembled WGS sequence"/>
</dbReference>
<reference evidence="2" key="1">
    <citation type="journal article" date="2013" name="Genome Announc.">
        <title>Draft genome sequence of the grapevine dieback fungus Eutypa lata UCR-EL1.</title>
        <authorList>
            <person name="Blanco-Ulate B."/>
            <person name="Rolshausen P.E."/>
            <person name="Cantu D."/>
        </authorList>
    </citation>
    <scope>NUCLEOTIDE SEQUENCE [LARGE SCALE GENOMIC DNA]</scope>
    <source>
        <strain evidence="2">UCR-EL1</strain>
    </source>
</reference>
<dbReference type="HOGENOM" id="CLU_2793972_0_0_1"/>
<proteinExistence type="predicted"/>
<gene>
    <name evidence="1" type="ORF">UCREL1_5967</name>
</gene>
<organism evidence="1 2">
    <name type="scientific">Eutypa lata (strain UCR-EL1)</name>
    <name type="common">Grapevine dieback disease fungus</name>
    <name type="synonym">Eutypa armeniacae</name>
    <dbReference type="NCBI Taxonomy" id="1287681"/>
    <lineage>
        <taxon>Eukaryota</taxon>
        <taxon>Fungi</taxon>
        <taxon>Dikarya</taxon>
        <taxon>Ascomycota</taxon>
        <taxon>Pezizomycotina</taxon>
        <taxon>Sordariomycetes</taxon>
        <taxon>Xylariomycetidae</taxon>
        <taxon>Xylariales</taxon>
        <taxon>Diatrypaceae</taxon>
        <taxon>Eutypa</taxon>
    </lineage>
</organism>
<accession>M7TB08</accession>
<dbReference type="KEGG" id="ela:UCREL1_5967"/>
<protein>
    <submittedName>
        <fullName evidence="1">Uncharacterized protein</fullName>
    </submittedName>
</protein>
<evidence type="ECO:0000313" key="1">
    <source>
        <dbReference type="EMBL" id="EMR67046.1"/>
    </source>
</evidence>
<evidence type="ECO:0000313" key="2">
    <source>
        <dbReference type="Proteomes" id="UP000012174"/>
    </source>
</evidence>
<name>M7TB08_EUTLA</name>
<sequence>MAHRYSVGKTVKYMYTAGTAKIIAIVPTSADGESIKYQVYDSHLDYTCVIVEAQIKEVLEQDKTSGEA</sequence>